<name>A0A1W6YR26_9BORD</name>
<protein>
    <submittedName>
        <fullName evidence="3">LacI family transcriptional regulator</fullName>
    </submittedName>
</protein>
<sequence>MHKPLKRRLVAGLGLAAALSVVAVLPVAAQAADSFPDKPIHLIVPFPPGGGTDTLARVLAERIGTELKTNVIVENRPGAGTVVGSDYVARSDPNGYTILLNTSAHAINDTLVPKLPYDTEKAFAPIAIVGQAPNVVVVRPDSPFKTVGDIAAYAKAHPGKLTFGSSGNGTAVHLAAELFEEMAHVTLTHVPYKGASPAMTDLVGGQIDMFFGTAGAVTPLVKAGKLRAIAITSTERSPYWPGIPTIAETYPGYTADVWYALFAAAGTPPAVISSLNRAAIAATQSEMFRQRMGSEGVTNKPNTPDDLARLVHEEIARWRKVIKDGNVSMG</sequence>
<dbReference type="RefSeq" id="WP_086066366.1">
    <property type="nucleotide sequence ID" value="NZ_CP021108.1"/>
</dbReference>
<dbReference type="EMBL" id="CP021108">
    <property type="protein sequence ID" value="ARP83023.1"/>
    <property type="molecule type" value="Genomic_DNA"/>
</dbReference>
<dbReference type="AlphaFoldDB" id="A0A1W6YR26"/>
<dbReference type="CDD" id="cd13578">
    <property type="entry name" value="PBP2_Bug27"/>
    <property type="match status" value="1"/>
</dbReference>
<dbReference type="Proteomes" id="UP000194151">
    <property type="component" value="Chromosome"/>
</dbReference>
<dbReference type="OrthoDB" id="8678477at2"/>
<reference evidence="3 4" key="1">
    <citation type="submission" date="2017-05" db="EMBL/GenBank/DDBJ databases">
        <title>Complete and WGS of Bordetella genogroups.</title>
        <authorList>
            <person name="Spilker T."/>
            <person name="LiPuma J."/>
        </authorList>
    </citation>
    <scope>NUCLEOTIDE SEQUENCE [LARGE SCALE GENOMIC DNA]</scope>
    <source>
        <strain evidence="3 4">AU19157</strain>
    </source>
</reference>
<comment type="similarity">
    <text evidence="1">Belongs to the UPF0065 (bug) family.</text>
</comment>
<dbReference type="SUPFAM" id="SSF53850">
    <property type="entry name" value="Periplasmic binding protein-like II"/>
    <property type="match status" value="1"/>
</dbReference>
<gene>
    <name evidence="3" type="ORF">CAL12_20850</name>
</gene>
<dbReference type="Pfam" id="PF03401">
    <property type="entry name" value="TctC"/>
    <property type="match status" value="1"/>
</dbReference>
<dbReference type="PANTHER" id="PTHR42928">
    <property type="entry name" value="TRICARBOXYLATE-BINDING PROTEIN"/>
    <property type="match status" value="1"/>
</dbReference>
<dbReference type="STRING" id="1416806.CAL12_20850"/>
<dbReference type="PROSITE" id="PS51318">
    <property type="entry name" value="TAT"/>
    <property type="match status" value="1"/>
</dbReference>
<keyword evidence="2" id="KW-0732">Signal</keyword>
<accession>A0A1W6YR26</accession>
<keyword evidence="4" id="KW-1185">Reference proteome</keyword>
<dbReference type="InterPro" id="IPR006311">
    <property type="entry name" value="TAT_signal"/>
</dbReference>
<feature type="chain" id="PRO_5012823043" evidence="2">
    <location>
        <begin position="32"/>
        <end position="330"/>
    </location>
</feature>
<dbReference type="PANTHER" id="PTHR42928:SF5">
    <property type="entry name" value="BLR1237 PROTEIN"/>
    <property type="match status" value="1"/>
</dbReference>
<dbReference type="KEGG" id="bgv:CAL12_20850"/>
<evidence type="ECO:0000256" key="1">
    <source>
        <dbReference type="ARBA" id="ARBA00006987"/>
    </source>
</evidence>
<dbReference type="InterPro" id="IPR042100">
    <property type="entry name" value="Bug_dom1"/>
</dbReference>
<evidence type="ECO:0000256" key="2">
    <source>
        <dbReference type="SAM" id="SignalP"/>
    </source>
</evidence>
<dbReference type="Gene3D" id="3.40.190.150">
    <property type="entry name" value="Bordetella uptake gene, domain 1"/>
    <property type="match status" value="1"/>
</dbReference>
<feature type="signal peptide" evidence="2">
    <location>
        <begin position="1"/>
        <end position="31"/>
    </location>
</feature>
<dbReference type="Gene3D" id="3.40.190.10">
    <property type="entry name" value="Periplasmic binding protein-like II"/>
    <property type="match status" value="1"/>
</dbReference>
<dbReference type="InterPro" id="IPR005064">
    <property type="entry name" value="BUG"/>
</dbReference>
<evidence type="ECO:0000313" key="3">
    <source>
        <dbReference type="EMBL" id="ARP83023.1"/>
    </source>
</evidence>
<evidence type="ECO:0000313" key="4">
    <source>
        <dbReference type="Proteomes" id="UP000194151"/>
    </source>
</evidence>
<proteinExistence type="inferred from homology"/>
<organism evidence="3 4">
    <name type="scientific">Bordetella genomosp. 8</name>
    <dbReference type="NCBI Taxonomy" id="1416806"/>
    <lineage>
        <taxon>Bacteria</taxon>
        <taxon>Pseudomonadati</taxon>
        <taxon>Pseudomonadota</taxon>
        <taxon>Betaproteobacteria</taxon>
        <taxon>Burkholderiales</taxon>
        <taxon>Alcaligenaceae</taxon>
        <taxon>Bordetella</taxon>
    </lineage>
</organism>
<dbReference type="PIRSF" id="PIRSF017082">
    <property type="entry name" value="YflP"/>
    <property type="match status" value="1"/>
</dbReference>